<evidence type="ECO:0000256" key="2">
    <source>
        <dbReference type="SAM" id="SignalP"/>
    </source>
</evidence>
<dbReference type="Proteomes" id="UP000261828">
    <property type="component" value="Unassembled WGS sequence"/>
</dbReference>
<feature type="compositionally biased region" description="Polar residues" evidence="1">
    <location>
        <begin position="32"/>
        <end position="43"/>
    </location>
</feature>
<evidence type="ECO:0000313" key="4">
    <source>
        <dbReference type="Proteomes" id="UP000261828"/>
    </source>
</evidence>
<feature type="chain" id="PRO_5016762818" description="HmuY protein" evidence="2">
    <location>
        <begin position="22"/>
        <end position="212"/>
    </location>
</feature>
<evidence type="ECO:0000313" key="3">
    <source>
        <dbReference type="EMBL" id="RDY59259.1"/>
    </source>
</evidence>
<evidence type="ECO:0000256" key="1">
    <source>
        <dbReference type="SAM" id="MobiDB-lite"/>
    </source>
</evidence>
<dbReference type="AlphaFoldDB" id="A0A371JP16"/>
<dbReference type="RefSeq" id="WP_116183873.1">
    <property type="nucleotide sequence ID" value="NZ_QTJX01000002.1"/>
</dbReference>
<name>A0A371JP16_9FLAO</name>
<feature type="signal peptide" evidence="2">
    <location>
        <begin position="1"/>
        <end position="21"/>
    </location>
</feature>
<reference evidence="3 4" key="1">
    <citation type="submission" date="2018-08" db="EMBL/GenBank/DDBJ databases">
        <title>Muricauda nanhaiensis sp. nov., isolated from seawater of the South China Sea.</title>
        <authorList>
            <person name="Dang Y."/>
        </authorList>
    </citation>
    <scope>NUCLEOTIDE SEQUENCE [LARGE SCALE GENOMIC DNA]</scope>
    <source>
        <strain evidence="3 4">SM1704</strain>
    </source>
</reference>
<evidence type="ECO:0008006" key="5">
    <source>
        <dbReference type="Google" id="ProtNLM"/>
    </source>
</evidence>
<comment type="caution">
    <text evidence="3">The sequence shown here is derived from an EMBL/GenBank/DDBJ whole genome shotgun (WGS) entry which is preliminary data.</text>
</comment>
<organism evidence="3 4">
    <name type="scientific">Flagellimonas nanhaiensis</name>
    <dbReference type="NCBI Taxonomy" id="2292706"/>
    <lineage>
        <taxon>Bacteria</taxon>
        <taxon>Pseudomonadati</taxon>
        <taxon>Bacteroidota</taxon>
        <taxon>Flavobacteriia</taxon>
        <taxon>Flavobacteriales</taxon>
        <taxon>Flavobacteriaceae</taxon>
        <taxon>Flagellimonas</taxon>
    </lineage>
</organism>
<keyword evidence="2" id="KW-0732">Signal</keyword>
<dbReference type="InterPro" id="IPR025921">
    <property type="entry name" value="HmuY"/>
</dbReference>
<keyword evidence="4" id="KW-1185">Reference proteome</keyword>
<dbReference type="PROSITE" id="PS51257">
    <property type="entry name" value="PROKAR_LIPOPROTEIN"/>
    <property type="match status" value="1"/>
</dbReference>
<gene>
    <name evidence="3" type="ORF">DX873_07615</name>
</gene>
<dbReference type="Pfam" id="PF14064">
    <property type="entry name" value="HmuY"/>
    <property type="match status" value="1"/>
</dbReference>
<protein>
    <recommendedName>
        <fullName evidence="5">HmuY protein</fullName>
    </recommendedName>
</protein>
<feature type="region of interest" description="Disordered" evidence="1">
    <location>
        <begin position="21"/>
        <end position="53"/>
    </location>
</feature>
<dbReference type="OrthoDB" id="5510929at2"/>
<dbReference type="CDD" id="cd12105">
    <property type="entry name" value="HmuY"/>
    <property type="match status" value="1"/>
</dbReference>
<dbReference type="EMBL" id="QTJX01000002">
    <property type="protein sequence ID" value="RDY59259.1"/>
    <property type="molecule type" value="Genomic_DNA"/>
</dbReference>
<sequence length="212" mass="22717">MKTTLKLSTLLLLFTILSSCSDDDSDAPQPDPVQSNTATNVPAPQTGGQGEPVGGPFTKFSFATGTVTDSETDWDIAFRGTTIALNGGTATGTADEPSRNGNAAAYIQNGTFSDVTSADGLTFTQDADAAFAIPTGSDSGWYNYNPATFTVTPIPGRILVFRTHDGKYAKMEILSYYRDAPAEPDPFMDESRVYTFKYLYNPNQGDTNLSEL</sequence>
<accession>A0A371JP16</accession>
<proteinExistence type="predicted"/>